<evidence type="ECO:0000313" key="2">
    <source>
        <dbReference type="EMBL" id="CAJ2502454.1"/>
    </source>
</evidence>
<dbReference type="Proteomes" id="UP001295740">
    <property type="component" value="Unassembled WGS sequence"/>
</dbReference>
<protein>
    <submittedName>
        <fullName evidence="2">Uu.00g098480.m01.CDS01</fullName>
    </submittedName>
</protein>
<dbReference type="AlphaFoldDB" id="A0AAI8YCQ9"/>
<accession>A0AAI8YCQ9</accession>
<evidence type="ECO:0000313" key="3">
    <source>
        <dbReference type="Proteomes" id="UP001295740"/>
    </source>
</evidence>
<sequence>MPEDFAFRTEVDSSMVSGYDAQISPGATPLEADPPHTPLPVTPLPVDSASSSRNSGAMDVLVHKLSRQTLRQISQQDSQRSLHMEAEEPVESADSTWTQLQAPISALGPIPESPMQVDSSQPPQPRVGNHSTQQVQESESQLGKPQTEDAALCKHPEHKKLRRQTETRPNKSASNLRTLSLVTGMIENGVQCNVQAPASATPTTIPPIYLPCRTTYIKPDSNPIYHMRNNTPALEIDPECSEQDHEALLHDTLGLRYASAPAGISKYGFQRHRSASEAAAACKNMKRNVVRMRRRKKTTD</sequence>
<reference evidence="2" key="1">
    <citation type="submission" date="2023-10" db="EMBL/GenBank/DDBJ databases">
        <authorList>
            <person name="Hackl T."/>
        </authorList>
    </citation>
    <scope>NUCLEOTIDE SEQUENCE</scope>
</reference>
<feature type="compositionally biased region" description="Polar residues" evidence="1">
    <location>
        <begin position="93"/>
        <end position="102"/>
    </location>
</feature>
<keyword evidence="3" id="KW-1185">Reference proteome</keyword>
<evidence type="ECO:0000256" key="1">
    <source>
        <dbReference type="SAM" id="MobiDB-lite"/>
    </source>
</evidence>
<feature type="compositionally biased region" description="Basic and acidic residues" evidence="1">
    <location>
        <begin position="1"/>
        <end position="11"/>
    </location>
</feature>
<feature type="compositionally biased region" description="Polar residues" evidence="1">
    <location>
        <begin position="129"/>
        <end position="144"/>
    </location>
</feature>
<organism evidence="2 3">
    <name type="scientific">Anthostomella pinea</name>
    <dbReference type="NCBI Taxonomy" id="933095"/>
    <lineage>
        <taxon>Eukaryota</taxon>
        <taxon>Fungi</taxon>
        <taxon>Dikarya</taxon>
        <taxon>Ascomycota</taxon>
        <taxon>Pezizomycotina</taxon>
        <taxon>Sordariomycetes</taxon>
        <taxon>Xylariomycetidae</taxon>
        <taxon>Xylariales</taxon>
        <taxon>Xylariaceae</taxon>
        <taxon>Anthostomella</taxon>
    </lineage>
</organism>
<name>A0AAI8YCQ9_9PEZI</name>
<proteinExistence type="predicted"/>
<comment type="caution">
    <text evidence="2">The sequence shown here is derived from an EMBL/GenBank/DDBJ whole genome shotgun (WGS) entry which is preliminary data.</text>
</comment>
<feature type="region of interest" description="Disordered" evidence="1">
    <location>
        <begin position="71"/>
        <end position="173"/>
    </location>
</feature>
<dbReference type="EMBL" id="CAUWAG010000004">
    <property type="protein sequence ID" value="CAJ2502454.1"/>
    <property type="molecule type" value="Genomic_DNA"/>
</dbReference>
<feature type="region of interest" description="Disordered" evidence="1">
    <location>
        <begin position="1"/>
        <end position="55"/>
    </location>
</feature>
<gene>
    <name evidence="2" type="ORF">KHLLAP_LOCUS2922</name>
</gene>